<dbReference type="SUPFAM" id="SSF160379">
    <property type="entry name" value="SP0830-like"/>
    <property type="match status" value="1"/>
</dbReference>
<dbReference type="AlphaFoldDB" id="A0AA40Y4A4"/>
<reference evidence="1" key="1">
    <citation type="submission" date="2020-11" db="EMBL/GenBank/DDBJ databases">
        <title>Enhanced detection system for hospital associated transmission using whole genome sequencing surveillance.</title>
        <authorList>
            <person name="Harrison L.H."/>
            <person name="Van Tyne D."/>
            <person name="Marsh J.W."/>
            <person name="Griffith M.P."/>
            <person name="Snyder D.J."/>
            <person name="Cooper V.S."/>
            <person name="Mustapha M."/>
        </authorList>
    </citation>
    <scope>NUCLEOTIDE SEQUENCE</scope>
    <source>
        <strain evidence="1">STEN00053</strain>
    </source>
</reference>
<dbReference type="PANTHER" id="PTHR36439">
    <property type="entry name" value="BLL4334 PROTEIN"/>
    <property type="match status" value="1"/>
</dbReference>
<dbReference type="PANTHER" id="PTHR36439:SF1">
    <property type="entry name" value="DUF1697 DOMAIN-CONTAINING PROTEIN"/>
    <property type="match status" value="1"/>
</dbReference>
<organism evidence="1 2">
    <name type="scientific">Stenotrophomonas maltophilia</name>
    <name type="common">Pseudomonas maltophilia</name>
    <name type="synonym">Xanthomonas maltophilia</name>
    <dbReference type="NCBI Taxonomy" id="40324"/>
    <lineage>
        <taxon>Bacteria</taxon>
        <taxon>Pseudomonadati</taxon>
        <taxon>Pseudomonadota</taxon>
        <taxon>Gammaproteobacteria</taxon>
        <taxon>Lysobacterales</taxon>
        <taxon>Lysobacteraceae</taxon>
        <taxon>Stenotrophomonas</taxon>
        <taxon>Stenotrophomonas maltophilia group</taxon>
    </lineage>
</organism>
<evidence type="ECO:0000313" key="2">
    <source>
        <dbReference type="Proteomes" id="UP000634179"/>
    </source>
</evidence>
<gene>
    <name evidence="1" type="ORF">I5V89_06525</name>
</gene>
<name>A0AA40Y4A4_STEMA</name>
<dbReference type="InterPro" id="IPR012545">
    <property type="entry name" value="DUF1697"/>
</dbReference>
<dbReference type="EMBL" id="JADUOV010000003">
    <property type="protein sequence ID" value="MBH1789529.1"/>
    <property type="molecule type" value="Genomic_DNA"/>
</dbReference>
<accession>A0AA40Y4A4</accession>
<dbReference type="RefSeq" id="WP_049408745.1">
    <property type="nucleotide sequence ID" value="NZ_JANKBX010000019.1"/>
</dbReference>
<dbReference type="Gene3D" id="3.30.70.1280">
    <property type="entry name" value="SP0830-like domains"/>
    <property type="match status" value="1"/>
</dbReference>
<dbReference type="PIRSF" id="PIRSF008502">
    <property type="entry name" value="UCP008502"/>
    <property type="match status" value="1"/>
</dbReference>
<protein>
    <submittedName>
        <fullName evidence="1">DUF1697 domain-containing protein</fullName>
    </submittedName>
</protein>
<evidence type="ECO:0000313" key="1">
    <source>
        <dbReference type="EMBL" id="MBH1789529.1"/>
    </source>
</evidence>
<proteinExistence type="predicted"/>
<comment type="caution">
    <text evidence="1">The sequence shown here is derived from an EMBL/GenBank/DDBJ whole genome shotgun (WGS) entry which is preliminary data.</text>
</comment>
<sequence>MNVHVALLRAVNVGGTGRLPMRELAAMCKDAGFADVRTYIASGNVVLRSSLDEAGVRQALGQQLQEYAGKPVGVLVRSASEIAGVVARNPFQQAAGNRVVALFLDGSLPADPLDGVTGRRDEQLALGTREIFIHYGAGMADSRLRIPGTAQGTARNLNTVARLAAMAAELR</sequence>
<dbReference type="Pfam" id="PF08002">
    <property type="entry name" value="DUF1697"/>
    <property type="match status" value="1"/>
</dbReference>
<dbReference type="Proteomes" id="UP000634179">
    <property type="component" value="Unassembled WGS sequence"/>
</dbReference>